<accession>A0A371D9B5</accession>
<keyword evidence="2" id="KW-1185">Reference proteome</keyword>
<dbReference type="EMBL" id="KZ857407">
    <property type="protein sequence ID" value="RDX49100.1"/>
    <property type="molecule type" value="Genomic_DNA"/>
</dbReference>
<gene>
    <name evidence="1" type="ORF">OH76DRAFT_1483326</name>
</gene>
<sequence length="183" mass="19693">MGSSELAVQFDWRLSAGTWRIQVLVVGNSFARLHNAAGKGVLRVIATGPLRAHLACHVTTALPSTIIDTFPRAAVGSMFTGVTVEVRGAEDLRPAVYALSGQPAFLPPSYGGLVVASLVVASLVVDCTHRNVPQELMRIPSYNWLASAAQVHTGYLHTSIDPPRIFRRSEHPQAVEAVRNSET</sequence>
<protein>
    <submittedName>
        <fullName evidence="1">Uncharacterized protein</fullName>
    </submittedName>
</protein>
<organism evidence="1 2">
    <name type="scientific">Lentinus brumalis</name>
    <dbReference type="NCBI Taxonomy" id="2498619"/>
    <lineage>
        <taxon>Eukaryota</taxon>
        <taxon>Fungi</taxon>
        <taxon>Dikarya</taxon>
        <taxon>Basidiomycota</taxon>
        <taxon>Agaricomycotina</taxon>
        <taxon>Agaricomycetes</taxon>
        <taxon>Polyporales</taxon>
        <taxon>Polyporaceae</taxon>
        <taxon>Lentinus</taxon>
    </lineage>
</organism>
<dbReference type="Proteomes" id="UP000256964">
    <property type="component" value="Unassembled WGS sequence"/>
</dbReference>
<evidence type="ECO:0000313" key="2">
    <source>
        <dbReference type="Proteomes" id="UP000256964"/>
    </source>
</evidence>
<proteinExistence type="predicted"/>
<name>A0A371D9B5_9APHY</name>
<reference evidence="1 2" key="1">
    <citation type="journal article" date="2018" name="Biotechnol. Biofuels">
        <title>Integrative visual omics of the white-rot fungus Polyporus brumalis exposes the biotechnological potential of its oxidative enzymes for delignifying raw plant biomass.</title>
        <authorList>
            <person name="Miyauchi S."/>
            <person name="Rancon A."/>
            <person name="Drula E."/>
            <person name="Hage H."/>
            <person name="Chaduli D."/>
            <person name="Favel A."/>
            <person name="Grisel S."/>
            <person name="Henrissat B."/>
            <person name="Herpoel-Gimbert I."/>
            <person name="Ruiz-Duenas F.J."/>
            <person name="Chevret D."/>
            <person name="Hainaut M."/>
            <person name="Lin J."/>
            <person name="Wang M."/>
            <person name="Pangilinan J."/>
            <person name="Lipzen A."/>
            <person name="Lesage-Meessen L."/>
            <person name="Navarro D."/>
            <person name="Riley R."/>
            <person name="Grigoriev I.V."/>
            <person name="Zhou S."/>
            <person name="Raouche S."/>
            <person name="Rosso M.N."/>
        </authorList>
    </citation>
    <scope>NUCLEOTIDE SEQUENCE [LARGE SCALE GENOMIC DNA]</scope>
    <source>
        <strain evidence="1 2">BRFM 1820</strain>
    </source>
</reference>
<dbReference type="AlphaFoldDB" id="A0A371D9B5"/>
<evidence type="ECO:0000313" key="1">
    <source>
        <dbReference type="EMBL" id="RDX49100.1"/>
    </source>
</evidence>